<dbReference type="NCBIfam" id="NF001195">
    <property type="entry name" value="PRK00162.1"/>
    <property type="match status" value="1"/>
</dbReference>
<comment type="function">
    <text evidence="3">Transferase that catalyzes the transfer of sulfur from thiosulfate to thiophilic acceptors such as cyanide or dithiols. May function in a CysM-independent thiosulfate assimilation pathway by catalyzing the conversion of thiosulfate to sulfite, which can then be used for L-cysteine biosynthesis.</text>
</comment>
<dbReference type="OrthoDB" id="9811849at2"/>
<dbReference type="AlphaFoldDB" id="A0A379C8X4"/>
<keyword evidence="6" id="KW-1185">Reference proteome</keyword>
<dbReference type="PANTHER" id="PTHR43031">
    <property type="entry name" value="FAD-DEPENDENT OXIDOREDUCTASE"/>
    <property type="match status" value="1"/>
</dbReference>
<dbReference type="InterPro" id="IPR036873">
    <property type="entry name" value="Rhodanese-like_dom_sf"/>
</dbReference>
<dbReference type="GO" id="GO:0103041">
    <property type="term" value="F:thiosulfate-thioredoxin sulfurtransferase activity"/>
    <property type="evidence" value="ECO:0007669"/>
    <property type="project" value="RHEA"/>
</dbReference>
<evidence type="ECO:0000256" key="2">
    <source>
        <dbReference type="ARBA" id="ARBA00022679"/>
    </source>
</evidence>
<dbReference type="PANTHER" id="PTHR43031:SF6">
    <property type="entry name" value="THIOSULFATE SULFURTRANSFERASE GLPE"/>
    <property type="match status" value="1"/>
</dbReference>
<dbReference type="SMART" id="SM00450">
    <property type="entry name" value="RHOD"/>
    <property type="match status" value="1"/>
</dbReference>
<dbReference type="Pfam" id="PF00581">
    <property type="entry name" value="Rhodanese"/>
    <property type="match status" value="1"/>
</dbReference>
<proteinExistence type="inferred from homology"/>
<dbReference type="RefSeq" id="WP_115314557.1">
    <property type="nucleotide sequence ID" value="NZ_LWIF01000001.1"/>
</dbReference>
<organism evidence="5 6">
    <name type="scientific">Phocoenobacter uteri</name>
    <dbReference type="NCBI Taxonomy" id="146806"/>
    <lineage>
        <taxon>Bacteria</taxon>
        <taxon>Pseudomonadati</taxon>
        <taxon>Pseudomonadota</taxon>
        <taxon>Gammaproteobacteria</taxon>
        <taxon>Pasteurellales</taxon>
        <taxon>Pasteurellaceae</taxon>
        <taxon>Phocoenobacter</taxon>
    </lineage>
</organism>
<dbReference type="GO" id="GO:0004792">
    <property type="term" value="F:thiosulfate-cyanide sulfurtransferase activity"/>
    <property type="evidence" value="ECO:0007669"/>
    <property type="project" value="UniProtKB-UniRule"/>
</dbReference>
<sequence>MDTFLNITPLLAWEKIQSSNANNDADKKSVIVDIRDYAHYNYSHPKTAFHLTQQSYPDFLANHDFDDEIMVICYHGISSQKVAQTLVMQGFEKVYNVIGGFEAWQKAQLPIETPY</sequence>
<dbReference type="EC" id="2.8.1.1" evidence="3"/>
<comment type="similarity">
    <text evidence="3">Belongs to the GlpE family.</text>
</comment>
<dbReference type="Gene3D" id="3.40.250.10">
    <property type="entry name" value="Rhodanese-like domain"/>
    <property type="match status" value="1"/>
</dbReference>
<comment type="catalytic activity">
    <reaction evidence="3">
        <text>thiosulfate + hydrogen cyanide = thiocyanate + sulfite + 2 H(+)</text>
        <dbReference type="Rhea" id="RHEA:16881"/>
        <dbReference type="ChEBI" id="CHEBI:15378"/>
        <dbReference type="ChEBI" id="CHEBI:17359"/>
        <dbReference type="ChEBI" id="CHEBI:18022"/>
        <dbReference type="ChEBI" id="CHEBI:18407"/>
        <dbReference type="ChEBI" id="CHEBI:33542"/>
        <dbReference type="EC" id="2.8.1.1"/>
    </reaction>
</comment>
<dbReference type="PROSITE" id="PS50206">
    <property type="entry name" value="RHODANESE_3"/>
    <property type="match status" value="1"/>
</dbReference>
<comment type="catalytic activity">
    <reaction evidence="3">
        <text>thiosulfate + [thioredoxin]-dithiol = [thioredoxin]-disulfide + hydrogen sulfide + sulfite + 2 H(+)</text>
        <dbReference type="Rhea" id="RHEA:83859"/>
        <dbReference type="Rhea" id="RHEA-COMP:10698"/>
        <dbReference type="Rhea" id="RHEA-COMP:10700"/>
        <dbReference type="ChEBI" id="CHEBI:15378"/>
        <dbReference type="ChEBI" id="CHEBI:17359"/>
        <dbReference type="ChEBI" id="CHEBI:29919"/>
        <dbReference type="ChEBI" id="CHEBI:29950"/>
        <dbReference type="ChEBI" id="CHEBI:33542"/>
        <dbReference type="ChEBI" id="CHEBI:50058"/>
    </reaction>
</comment>
<dbReference type="Proteomes" id="UP000255417">
    <property type="component" value="Unassembled WGS sequence"/>
</dbReference>
<comment type="subcellular location">
    <subcellularLocation>
        <location evidence="3">Cytoplasm</location>
    </subcellularLocation>
</comment>
<dbReference type="EMBL" id="UGTA01000001">
    <property type="protein sequence ID" value="SUB58097.1"/>
    <property type="molecule type" value="Genomic_DNA"/>
</dbReference>
<evidence type="ECO:0000259" key="4">
    <source>
        <dbReference type="PROSITE" id="PS50206"/>
    </source>
</evidence>
<dbReference type="SUPFAM" id="SSF52821">
    <property type="entry name" value="Rhodanese/Cell cycle control phosphatase"/>
    <property type="match status" value="1"/>
</dbReference>
<dbReference type="InterPro" id="IPR023695">
    <property type="entry name" value="Thiosulf_sulfurTrfase"/>
</dbReference>
<keyword evidence="2 3" id="KW-0808">Transferase</keyword>
<dbReference type="CDD" id="cd01444">
    <property type="entry name" value="GlpE_ST"/>
    <property type="match status" value="1"/>
</dbReference>
<feature type="domain" description="Rhodanese" evidence="4">
    <location>
        <begin position="25"/>
        <end position="113"/>
    </location>
</feature>
<evidence type="ECO:0000313" key="6">
    <source>
        <dbReference type="Proteomes" id="UP000255417"/>
    </source>
</evidence>
<dbReference type="InterPro" id="IPR001763">
    <property type="entry name" value="Rhodanese-like_dom"/>
</dbReference>
<evidence type="ECO:0000256" key="3">
    <source>
        <dbReference type="HAMAP-Rule" id="MF_01009"/>
    </source>
</evidence>
<evidence type="ECO:0000256" key="1">
    <source>
        <dbReference type="ARBA" id="ARBA00022490"/>
    </source>
</evidence>
<gene>
    <name evidence="3 5" type="primary">glpE</name>
    <name evidence="5" type="ORF">NCTC12872_00047</name>
</gene>
<protein>
    <recommendedName>
        <fullName evidence="3">Thiosulfate sulfurtransferase GlpE</fullName>
        <ecNumber evidence="3">2.8.1.1</ecNumber>
    </recommendedName>
</protein>
<accession>A0A379C8X4</accession>
<dbReference type="HAMAP" id="MF_01009">
    <property type="entry name" value="Thiosulf_sulfurtr"/>
    <property type="match status" value="1"/>
</dbReference>
<keyword evidence="1 3" id="KW-0963">Cytoplasm</keyword>
<name>A0A379C8X4_9PAST</name>
<evidence type="ECO:0000313" key="5">
    <source>
        <dbReference type="EMBL" id="SUB58097.1"/>
    </source>
</evidence>
<reference evidence="5 6" key="1">
    <citation type="submission" date="2018-06" db="EMBL/GenBank/DDBJ databases">
        <authorList>
            <consortium name="Pathogen Informatics"/>
            <person name="Doyle S."/>
        </authorList>
    </citation>
    <scope>NUCLEOTIDE SEQUENCE [LARGE SCALE GENOMIC DNA]</scope>
    <source>
        <strain evidence="5 6">NCTC12872</strain>
    </source>
</reference>
<feature type="active site" description="Cysteine persulfide intermediate" evidence="3">
    <location>
        <position position="73"/>
    </location>
</feature>
<dbReference type="InterPro" id="IPR050229">
    <property type="entry name" value="GlpE_sulfurtransferase"/>
</dbReference>
<dbReference type="GO" id="GO:0005737">
    <property type="term" value="C:cytoplasm"/>
    <property type="evidence" value="ECO:0007669"/>
    <property type="project" value="UniProtKB-SubCell"/>
</dbReference>